<gene>
    <name evidence="4" type="ORF">GCM10017566_67060</name>
</gene>
<dbReference type="InterPro" id="IPR029058">
    <property type="entry name" value="AB_hydrolase_fold"/>
</dbReference>
<dbReference type="AlphaFoldDB" id="A0A8H9J1J9"/>
<name>A0A8H9J1J9_9PSEU</name>
<feature type="domain" description="Alpha/beta hydrolase fold-3" evidence="3">
    <location>
        <begin position="74"/>
        <end position="270"/>
    </location>
</feature>
<comment type="caution">
    <text evidence="4">The sequence shown here is derived from an EMBL/GenBank/DDBJ whole genome shotgun (WGS) entry which is preliminary data.</text>
</comment>
<dbReference type="InterPro" id="IPR013094">
    <property type="entry name" value="AB_hydrolase_3"/>
</dbReference>
<reference evidence="4" key="2">
    <citation type="submission" date="2020-09" db="EMBL/GenBank/DDBJ databases">
        <authorList>
            <person name="Sun Q."/>
            <person name="Zhou Y."/>
        </authorList>
    </citation>
    <scope>NUCLEOTIDE SEQUENCE</scope>
    <source>
        <strain evidence="4">CGMCC 4.7679</strain>
    </source>
</reference>
<dbReference type="EMBL" id="BNAV01000016">
    <property type="protein sequence ID" value="GHF83590.1"/>
    <property type="molecule type" value="Genomic_DNA"/>
</dbReference>
<dbReference type="GO" id="GO:0016787">
    <property type="term" value="F:hydrolase activity"/>
    <property type="evidence" value="ECO:0007669"/>
    <property type="project" value="UniProtKB-KW"/>
</dbReference>
<sequence length="289" mass="31273">MSPSLQSRLLAGAMTLMRAREQFNPKKFTKEPSTAAQYSPPPSVEKRVTITRSTFRDWPVFTLAPETPSGKQALYLHGGAWAAEIQAGHWNLIADLVVRTSRTFVVPIFPLVPAVTHRDITPVLTDLWGAIAGEVPTALVGDSAGATMALNLLVALPEGAPAPDVTVLLSPTFDLTFANPESARIAPRDPLLKLDYIRALAASYAGPDGPDSELVSPVHARVDHLGAITVFTGTRDLLNPDAHRYADLARDAPGTQVTIEETADMVHDWMLMPIPEAKTTRAHIARLLR</sequence>
<evidence type="ECO:0000259" key="3">
    <source>
        <dbReference type="Pfam" id="PF07859"/>
    </source>
</evidence>
<dbReference type="Pfam" id="PF07859">
    <property type="entry name" value="Abhydrolase_3"/>
    <property type="match status" value="1"/>
</dbReference>
<evidence type="ECO:0000256" key="1">
    <source>
        <dbReference type="ARBA" id="ARBA00022801"/>
    </source>
</evidence>
<evidence type="ECO:0000313" key="5">
    <source>
        <dbReference type="Proteomes" id="UP000658656"/>
    </source>
</evidence>
<dbReference type="InterPro" id="IPR050300">
    <property type="entry name" value="GDXG_lipolytic_enzyme"/>
</dbReference>
<evidence type="ECO:0000313" key="4">
    <source>
        <dbReference type="EMBL" id="GHF83590.1"/>
    </source>
</evidence>
<organism evidence="4 5">
    <name type="scientific">Amycolatopsis bartoniae</name>
    <dbReference type="NCBI Taxonomy" id="941986"/>
    <lineage>
        <taxon>Bacteria</taxon>
        <taxon>Bacillati</taxon>
        <taxon>Actinomycetota</taxon>
        <taxon>Actinomycetes</taxon>
        <taxon>Pseudonocardiales</taxon>
        <taxon>Pseudonocardiaceae</taxon>
        <taxon>Amycolatopsis</taxon>
    </lineage>
</organism>
<proteinExistence type="predicted"/>
<dbReference type="Gene3D" id="3.40.50.1820">
    <property type="entry name" value="alpha/beta hydrolase"/>
    <property type="match status" value="1"/>
</dbReference>
<feature type="region of interest" description="Disordered" evidence="2">
    <location>
        <begin position="23"/>
        <end position="43"/>
    </location>
</feature>
<keyword evidence="5" id="KW-1185">Reference proteome</keyword>
<protein>
    <submittedName>
        <fullName evidence="4">Esterase</fullName>
    </submittedName>
</protein>
<dbReference type="PANTHER" id="PTHR48081:SF8">
    <property type="entry name" value="ALPHA_BETA HYDROLASE FOLD-3 DOMAIN-CONTAINING PROTEIN-RELATED"/>
    <property type="match status" value="1"/>
</dbReference>
<dbReference type="OrthoDB" id="9803828at2"/>
<evidence type="ECO:0000256" key="2">
    <source>
        <dbReference type="SAM" id="MobiDB-lite"/>
    </source>
</evidence>
<keyword evidence="1" id="KW-0378">Hydrolase</keyword>
<dbReference type="SUPFAM" id="SSF53474">
    <property type="entry name" value="alpha/beta-Hydrolases"/>
    <property type="match status" value="1"/>
</dbReference>
<dbReference type="RefSeq" id="WP_145936005.1">
    <property type="nucleotide sequence ID" value="NZ_BNAV01000016.1"/>
</dbReference>
<accession>A0A8H9J1J9</accession>
<reference evidence="4" key="1">
    <citation type="journal article" date="2014" name="Int. J. Syst. Evol. Microbiol.">
        <title>Complete genome sequence of Corynebacterium casei LMG S-19264T (=DSM 44701T), isolated from a smear-ripened cheese.</title>
        <authorList>
            <consortium name="US DOE Joint Genome Institute (JGI-PGF)"/>
            <person name="Walter F."/>
            <person name="Albersmeier A."/>
            <person name="Kalinowski J."/>
            <person name="Ruckert C."/>
        </authorList>
    </citation>
    <scope>NUCLEOTIDE SEQUENCE</scope>
    <source>
        <strain evidence="4">CGMCC 4.7679</strain>
    </source>
</reference>
<dbReference type="PANTHER" id="PTHR48081">
    <property type="entry name" value="AB HYDROLASE SUPERFAMILY PROTEIN C4A8.06C"/>
    <property type="match status" value="1"/>
</dbReference>
<dbReference type="Proteomes" id="UP000658656">
    <property type="component" value="Unassembled WGS sequence"/>
</dbReference>